<dbReference type="RefSeq" id="WP_013628267.1">
    <property type="nucleotide sequence ID" value="NC_015174.1"/>
</dbReference>
<evidence type="ECO:0000313" key="1">
    <source>
        <dbReference type="EMBL" id="ADY59540.1"/>
    </source>
</evidence>
<evidence type="ECO:0000313" key="2">
    <source>
        <dbReference type="Proteomes" id="UP000006860"/>
    </source>
</evidence>
<dbReference type="OrthoDB" id="257240at2"/>
<protein>
    <submittedName>
        <fullName evidence="1">Uncharacterized protein</fullName>
    </submittedName>
</protein>
<dbReference type="EMBL" id="CP002546">
    <property type="protein sequence ID" value="ADY59540.1"/>
    <property type="molecule type" value="Genomic_DNA"/>
</dbReference>
<reference evidence="2" key="1">
    <citation type="submission" date="2011-02" db="EMBL/GenBank/DDBJ databases">
        <title>The complete genome of Planctomyces brasiliensis DSM 5305.</title>
        <authorList>
            <person name="Lucas S."/>
            <person name="Copeland A."/>
            <person name="Lapidus A."/>
            <person name="Bruce D."/>
            <person name="Goodwin L."/>
            <person name="Pitluck S."/>
            <person name="Kyrpides N."/>
            <person name="Mavromatis K."/>
            <person name="Pagani I."/>
            <person name="Ivanova N."/>
            <person name="Ovchinnikova G."/>
            <person name="Lu M."/>
            <person name="Detter J.C."/>
            <person name="Han C."/>
            <person name="Land M."/>
            <person name="Hauser L."/>
            <person name="Markowitz V."/>
            <person name="Cheng J.-F."/>
            <person name="Hugenholtz P."/>
            <person name="Woyke T."/>
            <person name="Wu D."/>
            <person name="Tindall B."/>
            <person name="Pomrenke H.G."/>
            <person name="Brambilla E."/>
            <person name="Klenk H.-P."/>
            <person name="Eisen J.A."/>
        </authorList>
    </citation>
    <scope>NUCLEOTIDE SEQUENCE [LARGE SCALE GENOMIC DNA]</scope>
    <source>
        <strain evidence="2">ATCC 49424 / DSM 5305 / JCM 21570 / NBRC 103401 / IFAM 1448</strain>
    </source>
</reference>
<accession>F0SHR0</accession>
<gene>
    <name evidence="1" type="ordered locus">Plabr_1931</name>
</gene>
<dbReference type="KEGG" id="pbs:Plabr_1931"/>
<dbReference type="HOGENOM" id="CLU_1577343_0_0_0"/>
<organism evidence="1 2">
    <name type="scientific">Rubinisphaera brasiliensis (strain ATCC 49424 / DSM 5305 / JCM 21570 / IAM 15109 / NBRC 103401 / IFAM 1448)</name>
    <name type="common">Planctomyces brasiliensis</name>
    <dbReference type="NCBI Taxonomy" id="756272"/>
    <lineage>
        <taxon>Bacteria</taxon>
        <taxon>Pseudomonadati</taxon>
        <taxon>Planctomycetota</taxon>
        <taxon>Planctomycetia</taxon>
        <taxon>Planctomycetales</taxon>
        <taxon>Planctomycetaceae</taxon>
        <taxon>Rubinisphaera</taxon>
    </lineage>
</organism>
<dbReference type="Proteomes" id="UP000006860">
    <property type="component" value="Chromosome"/>
</dbReference>
<keyword evidence="2" id="KW-1185">Reference proteome</keyword>
<name>F0SHR0_RUBBR</name>
<proteinExistence type="predicted"/>
<sequence>MLTTATNFLNTGLTCLAVGFLAQATYAECPCEQGARPMPPAYPNVGRMPRRAAQPLTAQVPPGTLGRTYDLPSREIPADKHPRIGMIDVLVRNAETVAVYNINPHREEDEIDGFQAAGNNALWQFETMPLMPGVPHIYKVVFTFDDDDNARETVRYVRLIPGRIVTLVY</sequence>
<dbReference type="STRING" id="756272.Plabr_1931"/>
<dbReference type="AlphaFoldDB" id="F0SHR0"/>